<dbReference type="PATRIC" id="fig|135826.4.peg.994"/>
<feature type="transmembrane region" description="Helical" evidence="1">
    <location>
        <begin position="43"/>
        <end position="61"/>
    </location>
</feature>
<dbReference type="OrthoDB" id="2438344at2"/>
<feature type="transmembrane region" description="Helical" evidence="1">
    <location>
        <begin position="12"/>
        <end position="31"/>
    </location>
</feature>
<evidence type="ECO:0000313" key="2">
    <source>
        <dbReference type="EMBL" id="KIL51487.1"/>
    </source>
</evidence>
<reference evidence="2 3" key="1">
    <citation type="submission" date="2015-01" db="EMBL/GenBank/DDBJ databases">
        <title>Genome sequence of Jeotgalibacillus alimentarius.</title>
        <authorList>
            <person name="Goh K.M."/>
            <person name="Chan K.-G."/>
            <person name="Yaakop A.S."/>
            <person name="Ee R."/>
            <person name="Gan H.M."/>
            <person name="Chan C.S."/>
        </authorList>
    </citation>
    <scope>NUCLEOTIDE SEQUENCE [LARGE SCALE GENOMIC DNA]</scope>
    <source>
        <strain evidence="2 3">YKJ-13</strain>
    </source>
</reference>
<evidence type="ECO:0000256" key="1">
    <source>
        <dbReference type="SAM" id="Phobius"/>
    </source>
</evidence>
<feature type="transmembrane region" description="Helical" evidence="1">
    <location>
        <begin position="96"/>
        <end position="122"/>
    </location>
</feature>
<dbReference type="AlphaFoldDB" id="A0A0C2VRE1"/>
<dbReference type="Proteomes" id="UP000031950">
    <property type="component" value="Unassembled WGS sequence"/>
</dbReference>
<dbReference type="EMBL" id="JXRQ01000015">
    <property type="protein sequence ID" value="KIL51487.1"/>
    <property type="molecule type" value="Genomic_DNA"/>
</dbReference>
<name>A0A0C2VRE1_9BACL</name>
<comment type="caution">
    <text evidence="2">The sequence shown here is derived from an EMBL/GenBank/DDBJ whole genome shotgun (WGS) entry which is preliminary data.</text>
</comment>
<proteinExistence type="predicted"/>
<organism evidence="2 3">
    <name type="scientific">Jeotgalibacillus alimentarius</name>
    <dbReference type="NCBI Taxonomy" id="135826"/>
    <lineage>
        <taxon>Bacteria</taxon>
        <taxon>Bacillati</taxon>
        <taxon>Bacillota</taxon>
        <taxon>Bacilli</taxon>
        <taxon>Bacillales</taxon>
        <taxon>Caryophanaceae</taxon>
        <taxon>Jeotgalibacillus</taxon>
    </lineage>
</organism>
<gene>
    <name evidence="2" type="ORF">KP77_09990</name>
</gene>
<keyword evidence="3" id="KW-1185">Reference proteome</keyword>
<keyword evidence="1" id="KW-0472">Membrane</keyword>
<protein>
    <submittedName>
        <fullName evidence="2">Uncharacterized protein</fullName>
    </submittedName>
</protein>
<dbReference type="RefSeq" id="WP_041121610.1">
    <property type="nucleotide sequence ID" value="NZ_JXRQ01000015.1"/>
</dbReference>
<keyword evidence="1" id="KW-1133">Transmembrane helix</keyword>
<accession>A0A0C2VRE1</accession>
<sequence length="248" mass="28461">MNVNLNIDWNIISIISTIIAWVVLVVLVIRTYRKQDEEERPKLLKILLVVLIGLFSFSINIPVFGELVSFAVLPLGVWLLIAFTNKNDRWHVYRKYAWIGFFANYLFLAATLTGLLISSVIYPEDEIDTYLHDVTEASFIKVHPSAPEAEFNLAQFEKDISSFESSYADVIGWYDSVTEQEQVLEPDQTSQIEERFPFLITGIESKEGNSIHVFVESDGKGILITTSEQQFYFRSDTASFLEKRVNEE</sequence>
<evidence type="ECO:0000313" key="3">
    <source>
        <dbReference type="Proteomes" id="UP000031950"/>
    </source>
</evidence>
<feature type="transmembrane region" description="Helical" evidence="1">
    <location>
        <begin position="67"/>
        <end position="84"/>
    </location>
</feature>
<keyword evidence="1" id="KW-0812">Transmembrane</keyword>
<dbReference type="STRING" id="135826.KP77_09990"/>